<evidence type="ECO:0000256" key="5">
    <source>
        <dbReference type="ARBA" id="ARBA00022840"/>
    </source>
</evidence>
<dbReference type="SUPFAM" id="SSF52058">
    <property type="entry name" value="L domain-like"/>
    <property type="match status" value="2"/>
</dbReference>
<organism evidence="11 12">
    <name type="scientific">Theobroma cacao</name>
    <name type="common">Cacao</name>
    <name type="synonym">Cocoa</name>
    <dbReference type="NCBI Taxonomy" id="3641"/>
    <lineage>
        <taxon>Eukaryota</taxon>
        <taxon>Viridiplantae</taxon>
        <taxon>Streptophyta</taxon>
        <taxon>Embryophyta</taxon>
        <taxon>Tracheophyta</taxon>
        <taxon>Spermatophyta</taxon>
        <taxon>Magnoliopsida</taxon>
        <taxon>eudicotyledons</taxon>
        <taxon>Gunneridae</taxon>
        <taxon>Pentapetalae</taxon>
        <taxon>rosids</taxon>
        <taxon>malvids</taxon>
        <taxon>Malvales</taxon>
        <taxon>Malvaceae</taxon>
        <taxon>Byttnerioideae</taxon>
        <taxon>Theobroma</taxon>
    </lineage>
</organism>
<dbReference type="PANTHER" id="PTHR36766:SF70">
    <property type="entry name" value="DISEASE RESISTANCE PROTEIN RGA4"/>
    <property type="match status" value="1"/>
</dbReference>
<dbReference type="Gene3D" id="1.10.10.10">
    <property type="entry name" value="Winged helix-like DNA-binding domain superfamily/Winged helix DNA-binding domain"/>
    <property type="match status" value="1"/>
</dbReference>
<keyword evidence="1" id="KW-0433">Leucine-rich repeat</keyword>
<evidence type="ECO:0000259" key="10">
    <source>
        <dbReference type="Pfam" id="PF25019"/>
    </source>
</evidence>
<dbReference type="Pfam" id="PF23559">
    <property type="entry name" value="WHD_DRP"/>
    <property type="match status" value="1"/>
</dbReference>
<dbReference type="Gene3D" id="1.20.5.4130">
    <property type="match status" value="1"/>
</dbReference>
<feature type="domain" description="Disease resistance protein winged helix" evidence="8">
    <location>
        <begin position="429"/>
        <end position="502"/>
    </location>
</feature>
<dbReference type="InterPro" id="IPR055414">
    <property type="entry name" value="LRR_R13L4/SHOC2-like"/>
</dbReference>
<proteinExistence type="predicted"/>
<dbReference type="Pfam" id="PF25019">
    <property type="entry name" value="LRR_R13L1-DRL21"/>
    <property type="match status" value="1"/>
</dbReference>
<dbReference type="InterPro" id="IPR032675">
    <property type="entry name" value="LRR_dom_sf"/>
</dbReference>
<keyword evidence="2" id="KW-0677">Repeat</keyword>
<evidence type="ECO:0000313" key="11">
    <source>
        <dbReference type="EMBL" id="EOY04543.1"/>
    </source>
</evidence>
<dbReference type="InParanoid" id="A0A061EIQ7"/>
<feature type="domain" description="NB-ARC" evidence="6">
    <location>
        <begin position="170"/>
        <end position="343"/>
    </location>
</feature>
<evidence type="ECO:0000259" key="7">
    <source>
        <dbReference type="Pfam" id="PF18052"/>
    </source>
</evidence>
<dbReference type="GO" id="GO:0051707">
    <property type="term" value="P:response to other organism"/>
    <property type="evidence" value="ECO:0007669"/>
    <property type="project" value="UniProtKB-ARBA"/>
</dbReference>
<evidence type="ECO:0000256" key="4">
    <source>
        <dbReference type="ARBA" id="ARBA00022821"/>
    </source>
</evidence>
<gene>
    <name evidence="11" type="ORF">TCM_019779</name>
</gene>
<dbReference type="FunFam" id="3.40.50.300:FF:001091">
    <property type="entry name" value="Probable disease resistance protein At1g61300"/>
    <property type="match status" value="1"/>
</dbReference>
<dbReference type="InterPro" id="IPR027417">
    <property type="entry name" value="P-loop_NTPase"/>
</dbReference>
<feature type="domain" description="Disease resistance N-terminal" evidence="7">
    <location>
        <begin position="7"/>
        <end position="94"/>
    </location>
</feature>
<evidence type="ECO:0000256" key="3">
    <source>
        <dbReference type="ARBA" id="ARBA00022741"/>
    </source>
</evidence>
<dbReference type="OMA" id="HEMIREN"/>
<dbReference type="GO" id="GO:0005524">
    <property type="term" value="F:ATP binding"/>
    <property type="evidence" value="ECO:0007669"/>
    <property type="project" value="UniProtKB-KW"/>
</dbReference>
<feature type="domain" description="Disease resistance R13L4/SHOC-2-like LRR" evidence="9">
    <location>
        <begin position="564"/>
        <end position="840"/>
    </location>
</feature>
<keyword evidence="5" id="KW-0067">ATP-binding</keyword>
<dbReference type="EMBL" id="CM001882">
    <property type="protein sequence ID" value="EOY04543.1"/>
    <property type="molecule type" value="Genomic_DNA"/>
</dbReference>
<dbReference type="SUPFAM" id="SSF52540">
    <property type="entry name" value="P-loop containing nucleoside triphosphate hydrolases"/>
    <property type="match status" value="1"/>
</dbReference>
<dbReference type="FunFam" id="1.10.10.10:FF:000322">
    <property type="entry name" value="Probable disease resistance protein At1g63360"/>
    <property type="match status" value="1"/>
</dbReference>
<sequence>MEVVGAVVEVILARVISLAAEHISVALGFKEELTMLHDSLIIIQALLQDADRRQEGDRAVKLWLEKLRDVAYEADDVLDEFAYDVLRRKVEIQSRLMKKVSYFFSSSNSMAFGVMMAKKIRKINISLRNINNQANLFGLQRRVTDRVALPRANQVTHSFLEDSSQVIGREDDVLKVVELLTNSACLQALPVLSIVGMPGLGKTTLAKLVCKHEQIQKYFSRIIWVCVSDEFNVERILLEMLESLAQNSCAVNNKDTILRKILEKLGGDNYLLILDDVWNEDTEKWEDLRSCLLGITKNIESRIIVTTRKENVALKMGALPEYIHHPHKLVDEECWSIIKGRAFGYTSIPSELEVIGKDIAKKCGGVPLVARVIGGTMSNKRDRDQWVSIKNSNVWGSLENDNGILSILKLSFDRLPSSSLKQCFAYCSIFPKDFDIKRDNLIQLWMAEGFLQSSEISQMEMETIGNKYFNDLLFNSLFQDVERDLYGNIKTCKMHDLVHDLALFVSKAETLVLEKTGSMNNASHIRRLSVISTGKEVPTIPEGIATKLHSLISKVDVFKNMSKQPRSLRVLNFQNAKVEKLPASIGKLRHLRYLDISRTNIRRLPKSFTQLYNLQTLSIMNCCLERLPKGITKLVSLRHLYFDKEKIMPVKIGCLTSLRTLPFFYVGMERGHRIDELGCLSQLSGELKIYNLECVEDKAEAIRAKLQEKTELYGMELLWSNRREGYGNDEEVLDGLKPCSNMKSLMIVNYRGDNLPSWMVMTVHDFGYTFPLDNLVFLKLIKCKECINISSLGQLRNLRFLEIDGMERVKCIYSSDIASHSSGWVEGITLFPSLRRISLENMSSFEEWVQGVDLGTEGREDMVLFPQLEELFVLSCPKLKSVPIQRRLASLRAFNIWYCDGLNNLKDGLSASRVLEKLRMSWCHSLVSVPKDIRELHSLVYLEISFCPKLSTIPEEILGHLTSLKELKIGFFSEELEEFPGLNSIHLLHASLEYLSLFGWQKLESLPPQLQHLAALKSFTIGFFDGMEALPEWLGNLTSLQTLRIAHCNNLMRLPSMEAMERLSKLQRLVIHRSSILAERCTKESGPEWHKIAHIPCIEIE</sequence>
<dbReference type="Pfam" id="PF23598">
    <property type="entry name" value="LRR_14"/>
    <property type="match status" value="1"/>
</dbReference>
<keyword evidence="3" id="KW-0547">Nucleotide-binding</keyword>
<evidence type="ECO:0000313" key="12">
    <source>
        <dbReference type="Proteomes" id="UP000026915"/>
    </source>
</evidence>
<keyword evidence="12" id="KW-1185">Reference proteome</keyword>
<reference evidence="11 12" key="1">
    <citation type="journal article" date="2013" name="Genome Biol.">
        <title>The genome sequence of the most widely cultivated cacao type and its use to identify candidate genes regulating pod color.</title>
        <authorList>
            <person name="Motamayor J.C."/>
            <person name="Mockaitis K."/>
            <person name="Schmutz J."/>
            <person name="Haiminen N."/>
            <person name="Iii D.L."/>
            <person name="Cornejo O."/>
            <person name="Findley S.D."/>
            <person name="Zheng P."/>
            <person name="Utro F."/>
            <person name="Royaert S."/>
            <person name="Saski C."/>
            <person name="Jenkins J."/>
            <person name="Podicheti R."/>
            <person name="Zhao M."/>
            <person name="Scheffler B.E."/>
            <person name="Stack J.C."/>
            <person name="Feltus F.A."/>
            <person name="Mustiga G.M."/>
            <person name="Amores F."/>
            <person name="Phillips W."/>
            <person name="Marelli J.P."/>
            <person name="May G.D."/>
            <person name="Shapiro H."/>
            <person name="Ma J."/>
            <person name="Bustamante C.D."/>
            <person name="Schnell R.J."/>
            <person name="Main D."/>
            <person name="Gilbert D."/>
            <person name="Parida L."/>
            <person name="Kuhn D.N."/>
        </authorList>
    </citation>
    <scope>NUCLEOTIDE SEQUENCE [LARGE SCALE GENOMIC DNA]</scope>
    <source>
        <strain evidence="12">cv. Matina 1-6</strain>
    </source>
</reference>
<accession>A0A061EIQ7</accession>
<keyword evidence="4" id="KW-0611">Plant defense</keyword>
<dbReference type="Gramene" id="EOY04543">
    <property type="protein sequence ID" value="EOY04543"/>
    <property type="gene ID" value="TCM_019779"/>
</dbReference>
<dbReference type="Gene3D" id="1.10.8.430">
    <property type="entry name" value="Helical domain of apoptotic protease-activating factors"/>
    <property type="match status" value="1"/>
</dbReference>
<evidence type="ECO:0000256" key="1">
    <source>
        <dbReference type="ARBA" id="ARBA00022614"/>
    </source>
</evidence>
<dbReference type="GO" id="GO:0006952">
    <property type="term" value="P:defense response"/>
    <property type="evidence" value="ECO:0007669"/>
    <property type="project" value="UniProtKB-KW"/>
</dbReference>
<dbReference type="CDD" id="cd14798">
    <property type="entry name" value="RX-CC_like"/>
    <property type="match status" value="1"/>
</dbReference>
<dbReference type="InterPro" id="IPR058922">
    <property type="entry name" value="WHD_DRP"/>
</dbReference>
<evidence type="ECO:0000259" key="8">
    <source>
        <dbReference type="Pfam" id="PF23559"/>
    </source>
</evidence>
<protein>
    <submittedName>
        <fullName evidence="11">Cc-nbs-lrr resistance protein, putative</fullName>
    </submittedName>
</protein>
<dbReference type="InterPro" id="IPR056789">
    <property type="entry name" value="LRR_R13L1-DRL21"/>
</dbReference>
<dbReference type="HOGENOM" id="CLU_000837_8_8_1"/>
<dbReference type="Gene3D" id="3.40.50.300">
    <property type="entry name" value="P-loop containing nucleotide triphosphate hydrolases"/>
    <property type="match status" value="1"/>
</dbReference>
<dbReference type="InterPro" id="IPR036388">
    <property type="entry name" value="WH-like_DNA-bd_sf"/>
</dbReference>
<dbReference type="InterPro" id="IPR041118">
    <property type="entry name" value="Rx_N"/>
</dbReference>
<dbReference type="AlphaFoldDB" id="A0A061EIQ7"/>
<evidence type="ECO:0000259" key="6">
    <source>
        <dbReference type="Pfam" id="PF00931"/>
    </source>
</evidence>
<dbReference type="eggNOG" id="KOG4658">
    <property type="taxonomic scope" value="Eukaryota"/>
</dbReference>
<evidence type="ECO:0000259" key="9">
    <source>
        <dbReference type="Pfam" id="PF23598"/>
    </source>
</evidence>
<dbReference type="GO" id="GO:0043531">
    <property type="term" value="F:ADP binding"/>
    <property type="evidence" value="ECO:0007669"/>
    <property type="project" value="InterPro"/>
</dbReference>
<name>A0A061EIQ7_THECC</name>
<dbReference type="InterPro" id="IPR038005">
    <property type="entry name" value="RX-like_CC"/>
</dbReference>
<dbReference type="Gene3D" id="3.80.10.10">
    <property type="entry name" value="Ribonuclease Inhibitor"/>
    <property type="match status" value="3"/>
</dbReference>
<dbReference type="PANTHER" id="PTHR36766">
    <property type="entry name" value="PLANT BROAD-SPECTRUM MILDEW RESISTANCE PROTEIN RPW8"/>
    <property type="match status" value="1"/>
</dbReference>
<dbReference type="InterPro" id="IPR042197">
    <property type="entry name" value="Apaf_helical"/>
</dbReference>
<dbReference type="InterPro" id="IPR002182">
    <property type="entry name" value="NB-ARC"/>
</dbReference>
<dbReference type="Pfam" id="PF18052">
    <property type="entry name" value="Rx_N"/>
    <property type="match status" value="1"/>
</dbReference>
<feature type="domain" description="R13L1/DRL21-like LRR repeat region" evidence="10">
    <location>
        <begin position="1009"/>
        <end position="1067"/>
    </location>
</feature>
<evidence type="ECO:0000256" key="2">
    <source>
        <dbReference type="ARBA" id="ARBA00022737"/>
    </source>
</evidence>
<dbReference type="PRINTS" id="PR00364">
    <property type="entry name" value="DISEASERSIST"/>
</dbReference>
<dbReference type="Pfam" id="PF00931">
    <property type="entry name" value="NB-ARC"/>
    <property type="match status" value="1"/>
</dbReference>
<dbReference type="Proteomes" id="UP000026915">
    <property type="component" value="Chromosome 4"/>
</dbReference>